<evidence type="ECO:0000256" key="3">
    <source>
        <dbReference type="SAM" id="MobiDB-lite"/>
    </source>
</evidence>
<keyword evidence="2" id="KW-0964">Secreted</keyword>
<dbReference type="EMBL" id="VIIS01001629">
    <property type="protein sequence ID" value="KAF0295284.1"/>
    <property type="molecule type" value="Genomic_DNA"/>
</dbReference>
<comment type="subcellular location">
    <subcellularLocation>
        <location evidence="1">Secreted</location>
    </subcellularLocation>
</comment>
<keyword evidence="5" id="KW-1185">Reference proteome</keyword>
<dbReference type="PANTHER" id="PTHR41146:SF1">
    <property type="entry name" value="DIURETIC HORMONE CLASS 2"/>
    <property type="match status" value="1"/>
</dbReference>
<dbReference type="OrthoDB" id="6332647at2759"/>
<dbReference type="GO" id="GO:0008613">
    <property type="term" value="F:diuretic hormone activity"/>
    <property type="evidence" value="ECO:0007669"/>
    <property type="project" value="InterPro"/>
</dbReference>
<dbReference type="InterPro" id="IPR034439">
    <property type="entry name" value="DH2-like"/>
</dbReference>
<evidence type="ECO:0000313" key="4">
    <source>
        <dbReference type="EMBL" id="KAF0295284.1"/>
    </source>
</evidence>
<protein>
    <submittedName>
        <fullName evidence="4">Diuretic hormone class 2</fullName>
    </submittedName>
</protein>
<gene>
    <name evidence="4" type="ORF">FJT64_007173</name>
</gene>
<organism evidence="4 5">
    <name type="scientific">Amphibalanus amphitrite</name>
    <name type="common">Striped barnacle</name>
    <name type="synonym">Balanus amphitrite</name>
    <dbReference type="NCBI Taxonomy" id="1232801"/>
    <lineage>
        <taxon>Eukaryota</taxon>
        <taxon>Metazoa</taxon>
        <taxon>Ecdysozoa</taxon>
        <taxon>Arthropoda</taxon>
        <taxon>Crustacea</taxon>
        <taxon>Multicrustacea</taxon>
        <taxon>Cirripedia</taxon>
        <taxon>Thoracica</taxon>
        <taxon>Thoracicalcarea</taxon>
        <taxon>Balanomorpha</taxon>
        <taxon>Balanoidea</taxon>
        <taxon>Balanidae</taxon>
        <taxon>Amphibalaninae</taxon>
        <taxon>Amphibalanus</taxon>
    </lineage>
</organism>
<proteinExistence type="predicted"/>
<evidence type="ECO:0000256" key="1">
    <source>
        <dbReference type="ARBA" id="ARBA00004613"/>
    </source>
</evidence>
<dbReference type="GO" id="GO:0001664">
    <property type="term" value="F:G protein-coupled receptor binding"/>
    <property type="evidence" value="ECO:0007669"/>
    <property type="project" value="TreeGrafter"/>
</dbReference>
<evidence type="ECO:0000313" key="5">
    <source>
        <dbReference type="Proteomes" id="UP000440578"/>
    </source>
</evidence>
<accession>A0A6A4VUJ4</accession>
<name>A0A6A4VUJ4_AMPAM</name>
<dbReference type="Proteomes" id="UP000440578">
    <property type="component" value="Unassembled WGS sequence"/>
</dbReference>
<evidence type="ECO:0000256" key="2">
    <source>
        <dbReference type="ARBA" id="ARBA00022525"/>
    </source>
</evidence>
<sequence length="162" mass="17764">MSHTELVMVRHVTGLGAVAALAALVCFALCWVSASAASLHLDDGERKPWMDEMEANLQNDLYLSELVSRLRALNDAEVAGLAQYEIDNYFRKHVPFFHLYSHVSAPPAGAQSVLAGKRGFDFGLGRGFSASQAAKHKMGLEAAEFPSGPGRRRRSLEQDLRH</sequence>
<dbReference type="GO" id="GO:0007589">
    <property type="term" value="P:body fluid secretion"/>
    <property type="evidence" value="ECO:0007669"/>
    <property type="project" value="InterPro"/>
</dbReference>
<dbReference type="PANTHER" id="PTHR41146">
    <property type="entry name" value="DIURETIC HORMONE CLASS 2"/>
    <property type="match status" value="1"/>
</dbReference>
<dbReference type="AlphaFoldDB" id="A0A6A4VUJ4"/>
<feature type="region of interest" description="Disordered" evidence="3">
    <location>
        <begin position="143"/>
        <end position="162"/>
    </location>
</feature>
<comment type="caution">
    <text evidence="4">The sequence shown here is derived from an EMBL/GenBank/DDBJ whole genome shotgun (WGS) entry which is preliminary data.</text>
</comment>
<reference evidence="4 5" key="1">
    <citation type="submission" date="2019-07" db="EMBL/GenBank/DDBJ databases">
        <title>Draft genome assembly of a fouling barnacle, Amphibalanus amphitrite (Darwin, 1854): The first reference genome for Thecostraca.</title>
        <authorList>
            <person name="Kim W."/>
        </authorList>
    </citation>
    <scope>NUCLEOTIDE SEQUENCE [LARGE SCALE GENOMIC DNA]</scope>
    <source>
        <strain evidence="4">SNU_AA5</strain>
        <tissue evidence="4">Soma without cirri and trophi</tissue>
    </source>
</reference>
<dbReference type="GO" id="GO:0005615">
    <property type="term" value="C:extracellular space"/>
    <property type="evidence" value="ECO:0007669"/>
    <property type="project" value="TreeGrafter"/>
</dbReference>